<reference evidence="8 9" key="1">
    <citation type="submission" date="2016-10" db="EMBL/GenBank/DDBJ databases">
        <authorList>
            <person name="de Groot N.N."/>
        </authorList>
    </citation>
    <scope>NUCLEOTIDE SEQUENCE [LARGE SCALE GENOMIC DNA]</scope>
    <source>
        <strain evidence="8 9">WG7</strain>
    </source>
</reference>
<proteinExistence type="predicted"/>
<name>A0A1G6SDI9_9FIRM</name>
<evidence type="ECO:0000313" key="7">
    <source>
        <dbReference type="EMBL" id="SDD14980.1"/>
    </source>
</evidence>
<dbReference type="FunFam" id="3.40.50.300:FF:000134">
    <property type="entry name" value="Iron-enterobactin ABC transporter ATP-binding protein"/>
    <property type="match status" value="1"/>
</dbReference>
<dbReference type="InterPro" id="IPR003593">
    <property type="entry name" value="AAA+_ATPase"/>
</dbReference>
<dbReference type="Gene3D" id="3.40.50.300">
    <property type="entry name" value="P-loop containing nucleotide triphosphate hydrolases"/>
    <property type="match status" value="1"/>
</dbReference>
<dbReference type="SUPFAM" id="SSF52540">
    <property type="entry name" value="P-loop containing nucleoside triphosphate hydrolases"/>
    <property type="match status" value="1"/>
</dbReference>
<evidence type="ECO:0000313" key="11">
    <source>
        <dbReference type="Proteomes" id="UP000324896"/>
    </source>
</evidence>
<feature type="domain" description="ABC transporter" evidence="5">
    <location>
        <begin position="5"/>
        <end position="241"/>
    </location>
</feature>
<dbReference type="EMBL" id="FNEH01000035">
    <property type="protein sequence ID" value="SDJ21651.1"/>
    <property type="molecule type" value="Genomic_DNA"/>
</dbReference>
<dbReference type="Pfam" id="PF00005">
    <property type="entry name" value="ABC_tran"/>
    <property type="match status" value="1"/>
</dbReference>
<keyword evidence="4" id="KW-1278">Translocase</keyword>
<keyword evidence="1" id="KW-0813">Transport</keyword>
<dbReference type="GO" id="GO:0005524">
    <property type="term" value="F:ATP binding"/>
    <property type="evidence" value="ECO:0007669"/>
    <property type="project" value="UniProtKB-KW"/>
</dbReference>
<dbReference type="Proteomes" id="UP000324896">
    <property type="component" value="Unassembled WGS sequence"/>
</dbReference>
<reference evidence="6 10" key="3">
    <citation type="submission" date="2018-04" db="EMBL/GenBank/DDBJ databases">
        <title>Subsurface microbial communities from deep shales in Ohio and West Virginia, USA.</title>
        <authorList>
            <person name="Wrighton K."/>
        </authorList>
    </citation>
    <scope>NUCLEOTIDE SEQUENCE [LARGE SCALE GENOMIC DNA]</scope>
    <source>
        <strain evidence="6 10">MSL28</strain>
    </source>
</reference>
<evidence type="ECO:0000256" key="4">
    <source>
        <dbReference type="ARBA" id="ARBA00022967"/>
    </source>
</evidence>
<dbReference type="AlphaFoldDB" id="A0A1G6SDI9"/>
<dbReference type="EMBL" id="FMYT01000029">
    <property type="protein sequence ID" value="SDD14980.1"/>
    <property type="molecule type" value="Genomic_DNA"/>
</dbReference>
<dbReference type="CDD" id="cd03214">
    <property type="entry name" value="ABC_Iron-Siderophores_B12_Hemin"/>
    <property type="match status" value="1"/>
</dbReference>
<organism evidence="7 11">
    <name type="scientific">Halanaerobium congolense</name>
    <dbReference type="NCBI Taxonomy" id="54121"/>
    <lineage>
        <taxon>Bacteria</taxon>
        <taxon>Bacillati</taxon>
        <taxon>Bacillota</taxon>
        <taxon>Clostridia</taxon>
        <taxon>Halanaerobiales</taxon>
        <taxon>Halanaerobiaceae</taxon>
        <taxon>Halanaerobium</taxon>
    </lineage>
</organism>
<evidence type="ECO:0000313" key="10">
    <source>
        <dbReference type="Proteomes" id="UP000247389"/>
    </source>
</evidence>
<evidence type="ECO:0000256" key="2">
    <source>
        <dbReference type="ARBA" id="ARBA00022741"/>
    </source>
</evidence>
<dbReference type="PROSITE" id="PS50893">
    <property type="entry name" value="ABC_TRANSPORTER_2"/>
    <property type="match status" value="1"/>
</dbReference>
<dbReference type="InterPro" id="IPR003439">
    <property type="entry name" value="ABC_transporter-like_ATP-bd"/>
</dbReference>
<evidence type="ECO:0000313" key="8">
    <source>
        <dbReference type="EMBL" id="SDJ21651.1"/>
    </source>
</evidence>
<gene>
    <name evidence="6" type="ORF">C8C78_13025</name>
    <name evidence="7" type="ORF">SAMN04488597_12920</name>
    <name evidence="8" type="ORF">SAMN04515654_13514</name>
</gene>
<dbReference type="PANTHER" id="PTHR42794:SF1">
    <property type="entry name" value="HEMIN IMPORT ATP-BINDING PROTEIN HMUV"/>
    <property type="match status" value="1"/>
</dbReference>
<dbReference type="PANTHER" id="PTHR42794">
    <property type="entry name" value="HEMIN IMPORT ATP-BINDING PROTEIN HMUV"/>
    <property type="match status" value="1"/>
</dbReference>
<accession>A0A1G6SDI9</accession>
<dbReference type="InterPro" id="IPR017871">
    <property type="entry name" value="ABC_transporter-like_CS"/>
</dbReference>
<evidence type="ECO:0000256" key="3">
    <source>
        <dbReference type="ARBA" id="ARBA00022840"/>
    </source>
</evidence>
<dbReference type="SMART" id="SM00382">
    <property type="entry name" value="AAA"/>
    <property type="match status" value="1"/>
</dbReference>
<dbReference type="InterPro" id="IPR027417">
    <property type="entry name" value="P-loop_NTPase"/>
</dbReference>
<evidence type="ECO:0000313" key="9">
    <source>
        <dbReference type="Proteomes" id="UP000198945"/>
    </source>
</evidence>
<evidence type="ECO:0000313" key="6">
    <source>
        <dbReference type="EMBL" id="PXV62737.1"/>
    </source>
</evidence>
<evidence type="ECO:0000256" key="1">
    <source>
        <dbReference type="ARBA" id="ARBA00022448"/>
    </source>
</evidence>
<evidence type="ECO:0000259" key="5">
    <source>
        <dbReference type="PROSITE" id="PS50893"/>
    </source>
</evidence>
<protein>
    <submittedName>
        <fullName evidence="7">Iron complex transport system ATP-binding protein</fullName>
    </submittedName>
</protein>
<dbReference type="PROSITE" id="PS00211">
    <property type="entry name" value="ABC_TRANSPORTER_1"/>
    <property type="match status" value="1"/>
</dbReference>
<dbReference type="Proteomes" id="UP000247389">
    <property type="component" value="Unassembled WGS sequence"/>
</dbReference>
<dbReference type="Proteomes" id="UP000198945">
    <property type="component" value="Unassembled WGS sequence"/>
</dbReference>
<sequence length="428" mass="48619">MKIMLKTDNIKFSYNKINIIKGIDLNIKKGSFVGIIGPNASGKSTLLKNISKTLTVDQGKVYLDKKVLNDYNSMELAKKMAVVPQNTEVNFNFNVYDIIMMGRHPYQKRWSGLKQEDKKIVKNIMELTDTLKLKNKLINELSGGERQRVIIARALAQDPDVLLLDEPTSNLDINYQGEIYGLLKHLNQKFNLTIITVSHDLNLTAQYCEELLLLKNGKIFAAGNAENVLTEKNIKKVYKAEVLIKINPISGKPFVTLIPEKNDKYKNQKNKDFKVHVIAGGGTAQKFLYKLDNEGYPLSIGVLNIGDADWQAAKELGIETVEAPPFIEITEKEINKNRKLIKKADLVILSDLPFGHGNLANLKILLEFPEKKKILFSNLNIEKRDYIKGKAAAIWNKIIIEDENVILLKEKDDLIKKINELENMEMER</sequence>
<reference evidence="7 11" key="2">
    <citation type="submission" date="2016-10" db="EMBL/GenBank/DDBJ databases">
        <authorList>
            <person name="Varghese N."/>
            <person name="Submissions S."/>
        </authorList>
    </citation>
    <scope>NUCLEOTIDE SEQUENCE [LARGE SCALE GENOMIC DNA]</scope>
    <source>
        <strain evidence="7 11">WG10</strain>
    </source>
</reference>
<dbReference type="EMBL" id="QICM01000030">
    <property type="protein sequence ID" value="PXV62737.1"/>
    <property type="molecule type" value="Genomic_DNA"/>
</dbReference>
<dbReference type="GO" id="GO:0016887">
    <property type="term" value="F:ATP hydrolysis activity"/>
    <property type="evidence" value="ECO:0007669"/>
    <property type="project" value="InterPro"/>
</dbReference>
<keyword evidence="3 7" id="KW-0067">ATP-binding</keyword>
<keyword evidence="2" id="KW-0547">Nucleotide-binding</keyword>